<dbReference type="EnsemblPlants" id="ORUFI10G01510.1">
    <property type="protein sequence ID" value="ORUFI10G01510.1"/>
    <property type="gene ID" value="ORUFI10G01510"/>
</dbReference>
<protein>
    <submittedName>
        <fullName evidence="2">Uncharacterized protein</fullName>
    </submittedName>
</protein>
<accession>A0A0E0QVZ4</accession>
<dbReference type="Proteomes" id="UP000008022">
    <property type="component" value="Unassembled WGS sequence"/>
</dbReference>
<feature type="region of interest" description="Disordered" evidence="1">
    <location>
        <begin position="138"/>
        <end position="180"/>
    </location>
</feature>
<evidence type="ECO:0000256" key="1">
    <source>
        <dbReference type="SAM" id="MobiDB-lite"/>
    </source>
</evidence>
<keyword evidence="3" id="KW-1185">Reference proteome</keyword>
<reference evidence="2" key="2">
    <citation type="submission" date="2015-06" db="UniProtKB">
        <authorList>
            <consortium name="EnsemblPlants"/>
        </authorList>
    </citation>
    <scope>IDENTIFICATION</scope>
</reference>
<feature type="compositionally biased region" description="Basic and acidic residues" evidence="1">
    <location>
        <begin position="142"/>
        <end position="153"/>
    </location>
</feature>
<organism evidence="2 3">
    <name type="scientific">Oryza rufipogon</name>
    <name type="common">Brownbeard rice</name>
    <name type="synonym">Asian wild rice</name>
    <dbReference type="NCBI Taxonomy" id="4529"/>
    <lineage>
        <taxon>Eukaryota</taxon>
        <taxon>Viridiplantae</taxon>
        <taxon>Streptophyta</taxon>
        <taxon>Embryophyta</taxon>
        <taxon>Tracheophyta</taxon>
        <taxon>Spermatophyta</taxon>
        <taxon>Magnoliopsida</taxon>
        <taxon>Liliopsida</taxon>
        <taxon>Poales</taxon>
        <taxon>Poaceae</taxon>
        <taxon>BOP clade</taxon>
        <taxon>Oryzoideae</taxon>
        <taxon>Oryzeae</taxon>
        <taxon>Oryzinae</taxon>
        <taxon>Oryza</taxon>
    </lineage>
</organism>
<name>A0A0E0QVZ4_ORYRU</name>
<reference evidence="3" key="1">
    <citation type="submission" date="2013-06" db="EMBL/GenBank/DDBJ databases">
        <authorList>
            <person name="Zhao Q."/>
        </authorList>
    </citation>
    <scope>NUCLEOTIDE SEQUENCE</scope>
    <source>
        <strain evidence="3">cv. W1943</strain>
    </source>
</reference>
<dbReference type="HOGENOM" id="CLU_1498646_0_0_1"/>
<proteinExistence type="predicted"/>
<evidence type="ECO:0000313" key="2">
    <source>
        <dbReference type="EnsemblPlants" id="ORUFI10G01510.1"/>
    </source>
</evidence>
<sequence>MAPSPSGFLHPREQVEASPRISDTRLPLDQTNLISMVEIFPKCVCLHIRSWKSVEAIRDSGNRVEGVDQSPSTELLGPPPLAGCTWPILGGRRHAAKAEKVSMRRQHGRKPCGESRGMKHMGFAKDGPCSRAIRAKTAGQKPCREGHGFHQEPDLTGGRPSRPSRLPGVSPLIGPGYLAH</sequence>
<dbReference type="Gramene" id="ORUFI10G01510.1">
    <property type="protein sequence ID" value="ORUFI10G01510.1"/>
    <property type="gene ID" value="ORUFI10G01510"/>
</dbReference>
<feature type="region of interest" description="Disordered" evidence="1">
    <location>
        <begin position="1"/>
        <end position="21"/>
    </location>
</feature>
<dbReference type="AlphaFoldDB" id="A0A0E0QVZ4"/>
<feature type="region of interest" description="Disordered" evidence="1">
    <location>
        <begin position="102"/>
        <end position="126"/>
    </location>
</feature>
<evidence type="ECO:0000313" key="3">
    <source>
        <dbReference type="Proteomes" id="UP000008022"/>
    </source>
</evidence>